<dbReference type="EMBL" id="JAMQJZ010000009">
    <property type="protein sequence ID" value="MDC3421138.1"/>
    <property type="molecule type" value="Genomic_DNA"/>
</dbReference>
<dbReference type="PANTHER" id="PTHR30185">
    <property type="entry name" value="CRYPTIC BETA-GLUCOSIDE BGL OPERON ANTITERMINATOR"/>
    <property type="match status" value="1"/>
</dbReference>
<comment type="similarity">
    <text evidence="6">Belongs to the transcriptional antiterminator BglG family.</text>
</comment>
<evidence type="ECO:0000256" key="4">
    <source>
        <dbReference type="ARBA" id="ARBA00023159"/>
    </source>
</evidence>
<dbReference type="Pfam" id="PF00874">
    <property type="entry name" value="PRD"/>
    <property type="match status" value="2"/>
</dbReference>
<keyword evidence="5" id="KW-0804">Transcription</keyword>
<keyword evidence="1" id="KW-0677">Repeat</keyword>
<evidence type="ECO:0000256" key="6">
    <source>
        <dbReference type="ARBA" id="ARBA00038510"/>
    </source>
</evidence>
<dbReference type="AlphaFoldDB" id="A0A9X3WLQ7"/>
<dbReference type="GO" id="GO:0003723">
    <property type="term" value="F:RNA binding"/>
    <property type="evidence" value="ECO:0007669"/>
    <property type="project" value="UniProtKB-KW"/>
</dbReference>
<dbReference type="Gene3D" id="2.30.24.10">
    <property type="entry name" value="CAT RNA-binding domain"/>
    <property type="match status" value="1"/>
</dbReference>
<protein>
    <submittedName>
        <fullName evidence="8">PRD domain-containing protein</fullName>
    </submittedName>
</protein>
<dbReference type="PANTHER" id="PTHR30185:SF15">
    <property type="entry name" value="CRYPTIC BETA-GLUCOSIDE BGL OPERON ANTITERMINATOR"/>
    <property type="match status" value="1"/>
</dbReference>
<dbReference type="InterPro" id="IPR036650">
    <property type="entry name" value="CAT_RNA-bd_dom_sf"/>
</dbReference>
<dbReference type="Pfam" id="PF03123">
    <property type="entry name" value="CAT_RBD"/>
    <property type="match status" value="1"/>
</dbReference>
<dbReference type="InterPro" id="IPR001550">
    <property type="entry name" value="Transcrpt_antitermin_CS"/>
</dbReference>
<keyword evidence="2" id="KW-0694">RNA-binding</keyword>
<dbReference type="SUPFAM" id="SSF50151">
    <property type="entry name" value="SacY-like RNA-binding domain"/>
    <property type="match status" value="1"/>
</dbReference>
<dbReference type="PROSITE" id="PS00654">
    <property type="entry name" value="PRD_1"/>
    <property type="match status" value="1"/>
</dbReference>
<comment type="caution">
    <text evidence="8">The sequence shown here is derived from an EMBL/GenBank/DDBJ whole genome shotgun (WGS) entry which is preliminary data.</text>
</comment>
<organism evidence="8 9">
    <name type="scientific">Aquibacillus koreensis</name>
    <dbReference type="NCBI Taxonomy" id="279446"/>
    <lineage>
        <taxon>Bacteria</taxon>
        <taxon>Bacillati</taxon>
        <taxon>Bacillota</taxon>
        <taxon>Bacilli</taxon>
        <taxon>Bacillales</taxon>
        <taxon>Bacillaceae</taxon>
        <taxon>Aquibacillus</taxon>
    </lineage>
</organism>
<keyword evidence="3" id="KW-0805">Transcription regulation</keyword>
<accession>A0A9X3WLQ7</accession>
<dbReference type="InterPro" id="IPR004341">
    <property type="entry name" value="CAT_RNA-bd_dom"/>
</dbReference>
<evidence type="ECO:0000313" key="9">
    <source>
        <dbReference type="Proteomes" id="UP001145072"/>
    </source>
</evidence>
<dbReference type="Gene3D" id="1.10.1790.10">
    <property type="entry name" value="PRD domain"/>
    <property type="match status" value="2"/>
</dbReference>
<dbReference type="InterPro" id="IPR011608">
    <property type="entry name" value="PRD"/>
</dbReference>
<evidence type="ECO:0000313" key="8">
    <source>
        <dbReference type="EMBL" id="MDC3421138.1"/>
    </source>
</evidence>
<dbReference type="Proteomes" id="UP001145072">
    <property type="component" value="Unassembled WGS sequence"/>
</dbReference>
<dbReference type="InterPro" id="IPR036634">
    <property type="entry name" value="PRD_sf"/>
</dbReference>
<sequence length="273" mass="31901">MRIHRILNNNAVVIKEGEQEKIVMGSGIAFNKKPKDIVIKSKIEKIFVMEEGNEKFQQLLKIVPEEIIFLAEDIISYAEGELKVPLSNHIHISLTDHIAFAIERLKQGYLLKNKLLAEIKVLYRKEYEIGIWARQEMEKRLNIEIPEDEAGHIALHIHTAKLNSQSMEQTVKEATIINELVDFIEEWLGVDIDPESISHQRLVTHLRFAYSRILQDKPFQNMDPEMLELIKRKNERDYICAEELSNFMKKEYQLEIPSSEIGYIALHIQRMLT</sequence>
<dbReference type="RefSeq" id="WP_259871795.1">
    <property type="nucleotide sequence ID" value="NZ_JAMQJZ010000009.1"/>
</dbReference>
<dbReference type="SMART" id="SM01061">
    <property type="entry name" value="CAT_RBD"/>
    <property type="match status" value="1"/>
</dbReference>
<dbReference type="GO" id="GO:0045893">
    <property type="term" value="P:positive regulation of DNA-templated transcription"/>
    <property type="evidence" value="ECO:0007669"/>
    <property type="project" value="InterPro"/>
</dbReference>
<evidence type="ECO:0000256" key="5">
    <source>
        <dbReference type="ARBA" id="ARBA00023163"/>
    </source>
</evidence>
<evidence type="ECO:0000256" key="1">
    <source>
        <dbReference type="ARBA" id="ARBA00022737"/>
    </source>
</evidence>
<evidence type="ECO:0000256" key="2">
    <source>
        <dbReference type="ARBA" id="ARBA00022884"/>
    </source>
</evidence>
<dbReference type="SUPFAM" id="SSF63520">
    <property type="entry name" value="PTS-regulatory domain, PRD"/>
    <property type="match status" value="2"/>
</dbReference>
<feature type="domain" description="PRD" evidence="7">
    <location>
        <begin position="168"/>
        <end position="273"/>
    </location>
</feature>
<name>A0A9X3WLQ7_9BACI</name>
<evidence type="ECO:0000259" key="7">
    <source>
        <dbReference type="PROSITE" id="PS51372"/>
    </source>
</evidence>
<dbReference type="InterPro" id="IPR050661">
    <property type="entry name" value="BglG_antiterminators"/>
</dbReference>
<keyword evidence="4" id="KW-0010">Activator</keyword>
<gene>
    <name evidence="8" type="ORF">NC661_12235</name>
</gene>
<proteinExistence type="inferred from homology"/>
<feature type="domain" description="PRD" evidence="7">
    <location>
        <begin position="62"/>
        <end position="167"/>
    </location>
</feature>
<dbReference type="PROSITE" id="PS51372">
    <property type="entry name" value="PRD_2"/>
    <property type="match status" value="2"/>
</dbReference>
<keyword evidence="9" id="KW-1185">Reference proteome</keyword>
<reference evidence="8" key="1">
    <citation type="submission" date="2022-06" db="EMBL/GenBank/DDBJ databases">
        <title>Aquibacillus sp. a new bacterium isolated from soil saline samples.</title>
        <authorList>
            <person name="Galisteo C."/>
            <person name="De La Haba R."/>
            <person name="Sanchez-Porro C."/>
            <person name="Ventosa A."/>
        </authorList>
    </citation>
    <scope>NUCLEOTIDE SEQUENCE</scope>
    <source>
        <strain evidence="8">JCM 12387</strain>
    </source>
</reference>
<evidence type="ECO:0000256" key="3">
    <source>
        <dbReference type="ARBA" id="ARBA00023015"/>
    </source>
</evidence>